<protein>
    <recommendedName>
        <fullName evidence="1">Calcineurin-like phosphoesterase domain-containing protein</fullName>
    </recommendedName>
</protein>
<proteinExistence type="predicted"/>
<feature type="domain" description="Calcineurin-like phosphoesterase" evidence="1">
    <location>
        <begin position="1"/>
        <end position="194"/>
    </location>
</feature>
<dbReference type="InterPro" id="IPR029052">
    <property type="entry name" value="Metallo-depent_PP-like"/>
</dbReference>
<dbReference type="SUPFAM" id="SSF56300">
    <property type="entry name" value="Metallo-dependent phosphatases"/>
    <property type="match status" value="1"/>
</dbReference>
<dbReference type="Pfam" id="PF00149">
    <property type="entry name" value="Metallophos"/>
    <property type="match status" value="1"/>
</dbReference>
<keyword evidence="3" id="KW-1185">Reference proteome</keyword>
<evidence type="ECO:0000313" key="3">
    <source>
        <dbReference type="Proteomes" id="UP000452293"/>
    </source>
</evidence>
<comment type="caution">
    <text evidence="2">The sequence shown here is derived from an EMBL/GenBank/DDBJ whole genome shotgun (WGS) entry which is preliminary data.</text>
</comment>
<dbReference type="InterPro" id="IPR004843">
    <property type="entry name" value="Calcineurin-like_PHP"/>
</dbReference>
<accession>A0ABW9X6N0</accession>
<dbReference type="Proteomes" id="UP000452293">
    <property type="component" value="Unassembled WGS sequence"/>
</dbReference>
<evidence type="ECO:0000259" key="1">
    <source>
        <dbReference type="Pfam" id="PF00149"/>
    </source>
</evidence>
<dbReference type="EMBL" id="WWVW01000034">
    <property type="protein sequence ID" value="MZL78647.1"/>
    <property type="molecule type" value="Genomic_DNA"/>
</dbReference>
<name>A0ABW9X6N0_9FIRM</name>
<dbReference type="Gene3D" id="3.60.21.10">
    <property type="match status" value="1"/>
</dbReference>
<evidence type="ECO:0000313" key="2">
    <source>
        <dbReference type="EMBL" id="MZL78647.1"/>
    </source>
</evidence>
<reference evidence="2 3" key="1">
    <citation type="journal article" date="2019" name="Nat. Med.">
        <title>A library of human gut bacterial isolates paired with longitudinal multiomics data enables mechanistic microbiome research.</title>
        <authorList>
            <person name="Poyet M."/>
            <person name="Groussin M."/>
            <person name="Gibbons S.M."/>
            <person name="Avila-Pacheco J."/>
            <person name="Jiang X."/>
            <person name="Kearney S.M."/>
            <person name="Perrotta A.R."/>
            <person name="Berdy B."/>
            <person name="Zhao S."/>
            <person name="Lieberman T.D."/>
            <person name="Swanson P.K."/>
            <person name="Smith M."/>
            <person name="Roesemann S."/>
            <person name="Alexander J.E."/>
            <person name="Rich S.A."/>
            <person name="Livny J."/>
            <person name="Vlamakis H."/>
            <person name="Clish C."/>
            <person name="Bullock K."/>
            <person name="Deik A."/>
            <person name="Scott J."/>
            <person name="Pierce K.A."/>
            <person name="Xavier R.J."/>
            <person name="Alm E.J."/>
        </authorList>
    </citation>
    <scope>NUCLEOTIDE SEQUENCE [LARGE SCALE GENOMIC DNA]</scope>
    <source>
        <strain evidence="2 3">BIOML-A1</strain>
    </source>
</reference>
<organism evidence="2 3">
    <name type="scientific">Blautia massiliensis</name>
    <name type="common">ex Durand et al. 2017</name>
    <dbReference type="NCBI Taxonomy" id="1737424"/>
    <lineage>
        <taxon>Bacteria</taxon>
        <taxon>Bacillati</taxon>
        <taxon>Bacillota</taxon>
        <taxon>Clostridia</taxon>
        <taxon>Lachnospirales</taxon>
        <taxon>Lachnospiraceae</taxon>
        <taxon>Blautia</taxon>
    </lineage>
</organism>
<dbReference type="RefSeq" id="WP_129975920.1">
    <property type="nucleotide sequence ID" value="NZ_WWVV01000033.1"/>
</dbReference>
<sequence length="237" mass="27781">MKVLVIPDVHLKPVIFQQATILMRRGIAERAVCLMDIPDDWGKEYQVELYEKTYDEAISFAKKFPETAWCYGNHDLSYFWHQLESGYSSMAAFTVQRKLLELRATVPENNPIRYVYKIDNVLFSHGGVLKYFVEEHVQKEKYDDADMVVEDLNKLGVREMWNDASPIWLRPQYSKMKLYKENELLQVVGHTPMDKITRKENVISCDVFSTYRDGRPIGTQEFLLLDTESWEYCGIKG</sequence>
<gene>
    <name evidence="2" type="ORF">GT718_15115</name>
</gene>